<evidence type="ECO:0000313" key="2">
    <source>
        <dbReference type="EMBL" id="KGM50664.1"/>
    </source>
</evidence>
<proteinExistence type="predicted"/>
<organism evidence="2 3">
    <name type="scientific">Pseudooceanicola atlanticus</name>
    <dbReference type="NCBI Taxonomy" id="1461694"/>
    <lineage>
        <taxon>Bacteria</taxon>
        <taxon>Pseudomonadati</taxon>
        <taxon>Pseudomonadota</taxon>
        <taxon>Alphaproteobacteria</taxon>
        <taxon>Rhodobacterales</taxon>
        <taxon>Paracoccaceae</taxon>
        <taxon>Pseudooceanicola</taxon>
    </lineage>
</organism>
<dbReference type="RefSeq" id="WP_043745258.1">
    <property type="nucleotide sequence ID" value="NZ_AQQX01000001.1"/>
</dbReference>
<evidence type="ECO:0000256" key="1">
    <source>
        <dbReference type="SAM" id="MobiDB-lite"/>
    </source>
</evidence>
<protein>
    <submittedName>
        <fullName evidence="2">Uncharacterized protein</fullName>
    </submittedName>
</protein>
<gene>
    <name evidence="2" type="ORF">ATO9_04120</name>
</gene>
<accession>A0A0A0EJV8</accession>
<feature type="region of interest" description="Disordered" evidence="1">
    <location>
        <begin position="40"/>
        <end position="62"/>
    </location>
</feature>
<dbReference type="Proteomes" id="UP000030004">
    <property type="component" value="Unassembled WGS sequence"/>
</dbReference>
<sequence>MTKQKSPATERIEIVWPKTGAIARPLKEHLDVWLAKGWQRTSPEIGPGQASGDTPAQDASGD</sequence>
<dbReference type="STRING" id="1461694.ATO9_04120"/>
<comment type="caution">
    <text evidence="2">The sequence shown here is derived from an EMBL/GenBank/DDBJ whole genome shotgun (WGS) entry which is preliminary data.</text>
</comment>
<name>A0A0A0EJV8_9RHOB</name>
<dbReference type="EMBL" id="AQQX01000001">
    <property type="protein sequence ID" value="KGM50664.1"/>
    <property type="molecule type" value="Genomic_DNA"/>
</dbReference>
<reference evidence="2 3" key="1">
    <citation type="journal article" date="2015" name="Antonie Van Leeuwenhoek">
        <title>Pseudooceanicola atlanticus gen. nov. sp. nov., isolated from surface seawater of the Atlantic Ocean and reclassification of Oceanicola batsensis, Oceanicola marinus, Oceanicola nitratireducens, Oceanicola nanhaiensis, Oceanicola antarcticus and Oceanicola flagellatus, as Pseudooceanicola batsensis comb. nov., Pseudooceanicola marinus comb. nov., Pseudooceanicola nitratireducens comb. nov., Pseudooceanicola nanhaiensis comb. nov., Pseudooceanicola antarcticus comb. nov., and Pseudooceanicola flagellatus comb. nov.</title>
        <authorList>
            <person name="Lai Q."/>
            <person name="Li G."/>
            <person name="Liu X."/>
            <person name="Du Y."/>
            <person name="Sun F."/>
            <person name="Shao Z."/>
        </authorList>
    </citation>
    <scope>NUCLEOTIDE SEQUENCE [LARGE SCALE GENOMIC DNA]</scope>
    <source>
        <strain evidence="2 3">22II-s11g</strain>
    </source>
</reference>
<dbReference type="AlphaFoldDB" id="A0A0A0EJV8"/>
<evidence type="ECO:0000313" key="3">
    <source>
        <dbReference type="Proteomes" id="UP000030004"/>
    </source>
</evidence>
<keyword evidence="3" id="KW-1185">Reference proteome</keyword>